<dbReference type="EMBL" id="CP036349">
    <property type="protein sequence ID" value="QDV76395.1"/>
    <property type="molecule type" value="Genomic_DNA"/>
</dbReference>
<dbReference type="RefSeq" id="WP_145113967.1">
    <property type="nucleotide sequence ID" value="NZ_CP036349.1"/>
</dbReference>
<dbReference type="EMBL" id="CP036349">
    <property type="protein sequence ID" value="QDV75887.1"/>
    <property type="molecule type" value="Genomic_DNA"/>
</dbReference>
<dbReference type="GO" id="GO:0004803">
    <property type="term" value="F:transposase activity"/>
    <property type="evidence" value="ECO:0007669"/>
    <property type="project" value="InterPro"/>
</dbReference>
<dbReference type="EMBL" id="CP036349">
    <property type="protein sequence ID" value="QDV76364.1"/>
    <property type="molecule type" value="Genomic_DNA"/>
</dbReference>
<dbReference type="AlphaFoldDB" id="A0A518KEZ0"/>
<reference evidence="4 6" key="1">
    <citation type="submission" date="2019-02" db="EMBL/GenBank/DDBJ databases">
        <title>Deep-cultivation of Planctomycetes and their phenomic and genomic characterization uncovers novel biology.</title>
        <authorList>
            <person name="Wiegand S."/>
            <person name="Jogler M."/>
            <person name="Boedeker C."/>
            <person name="Pinto D."/>
            <person name="Vollmers J."/>
            <person name="Rivas-Marin E."/>
            <person name="Kohn T."/>
            <person name="Peeters S.H."/>
            <person name="Heuer A."/>
            <person name="Rast P."/>
            <person name="Oberbeckmann S."/>
            <person name="Bunk B."/>
            <person name="Jeske O."/>
            <person name="Meyerdierks A."/>
            <person name="Storesund J.E."/>
            <person name="Kallscheuer N."/>
            <person name="Luecker S."/>
            <person name="Lage O.M."/>
            <person name="Pohl T."/>
            <person name="Merkel B.J."/>
            <person name="Hornburger P."/>
            <person name="Mueller R.-W."/>
            <person name="Bruemmer F."/>
            <person name="Labrenz M."/>
            <person name="Spormann A.M."/>
            <person name="Op den Camp H."/>
            <person name="Overmann J."/>
            <person name="Amann R."/>
            <person name="Jetten M.S.M."/>
            <person name="Mascher T."/>
            <person name="Medema M.H."/>
            <person name="Devos D.P."/>
            <person name="Kaster A.-K."/>
            <person name="Ovreas L."/>
            <person name="Rohde M."/>
            <person name="Galperin M.Y."/>
            <person name="Jogler C."/>
        </authorList>
    </citation>
    <scope>NUCLEOTIDE SEQUENCE [LARGE SCALE GENOMIC DNA]</scope>
    <source>
        <strain evidence="4 6">Spa11</strain>
    </source>
</reference>
<organism evidence="4 6">
    <name type="scientific">Botrimarina mediterranea</name>
    <dbReference type="NCBI Taxonomy" id="2528022"/>
    <lineage>
        <taxon>Bacteria</taxon>
        <taxon>Pseudomonadati</taxon>
        <taxon>Planctomycetota</taxon>
        <taxon>Planctomycetia</taxon>
        <taxon>Pirellulales</taxon>
        <taxon>Lacipirellulaceae</taxon>
        <taxon>Botrimarina</taxon>
    </lineage>
</organism>
<name>A0A518KEZ0_9BACT</name>
<evidence type="ECO:0000313" key="6">
    <source>
        <dbReference type="Proteomes" id="UP000316426"/>
    </source>
</evidence>
<dbReference type="KEGG" id="bmei:Spa11_45940"/>
<feature type="domain" description="Transposase IS4-like" evidence="1">
    <location>
        <begin position="116"/>
        <end position="249"/>
    </location>
</feature>
<dbReference type="InterPro" id="IPR002559">
    <property type="entry name" value="Transposase_11"/>
</dbReference>
<evidence type="ECO:0000259" key="1">
    <source>
        <dbReference type="Pfam" id="PF01609"/>
    </source>
</evidence>
<keyword evidence="6" id="KW-1185">Reference proteome</keyword>
<gene>
    <name evidence="2" type="ORF">Spa11_32380</name>
    <name evidence="3" type="ORF">Spa11_41100</name>
    <name evidence="4" type="ORF">Spa11_45940</name>
    <name evidence="5" type="ORF">Spa11_46250</name>
</gene>
<dbReference type="GO" id="GO:0003677">
    <property type="term" value="F:DNA binding"/>
    <property type="evidence" value="ECO:0007669"/>
    <property type="project" value="InterPro"/>
</dbReference>
<dbReference type="KEGG" id="bmei:Spa11_46250"/>
<protein>
    <submittedName>
        <fullName evidence="4">Transposase DDE domain protein</fullName>
    </submittedName>
</protein>
<dbReference type="Pfam" id="PF01609">
    <property type="entry name" value="DDE_Tnp_1"/>
    <property type="match status" value="1"/>
</dbReference>
<proteinExistence type="predicted"/>
<dbReference type="EMBL" id="CP036349">
    <property type="protein sequence ID" value="QDV75029.1"/>
    <property type="molecule type" value="Genomic_DNA"/>
</dbReference>
<dbReference type="KEGG" id="bmei:Spa11_41100"/>
<sequence length="287" mass="31678">MERELWRLLYRLVKQLDVGWGSWRYSTGDIVVVYLWAVVHDRPTAWAACPENWPTDLCPQPLPTQGTLSRRLRKPACVLLLTAVEQRLIGLLNLGQGIVKKIDGKALAVSLVSKDPDAGYGRGAGGKQLGYKLHVIWGDGPMPLAWDLSPMNVSEKRVARWLIEGLAGGGYLLADTEYDANPLYDAAQAEGFQLVAKKRKGKGLGHQRHSPSRLRSIELLGTAFGAALYRQRTAIETSFGTLVTFGGGLASLPAWVRRFHRVRHWVQAKLLIAGTRSLAKNPQLLVA</sequence>
<dbReference type="KEGG" id="bmei:Spa11_32380"/>
<dbReference type="Proteomes" id="UP000316426">
    <property type="component" value="Chromosome"/>
</dbReference>
<evidence type="ECO:0000313" key="3">
    <source>
        <dbReference type="EMBL" id="QDV75887.1"/>
    </source>
</evidence>
<evidence type="ECO:0000313" key="5">
    <source>
        <dbReference type="EMBL" id="QDV76395.1"/>
    </source>
</evidence>
<evidence type="ECO:0000313" key="4">
    <source>
        <dbReference type="EMBL" id="QDV76364.1"/>
    </source>
</evidence>
<dbReference type="GO" id="GO:0006313">
    <property type="term" value="P:DNA transposition"/>
    <property type="evidence" value="ECO:0007669"/>
    <property type="project" value="InterPro"/>
</dbReference>
<accession>A0A518KEZ0</accession>
<evidence type="ECO:0000313" key="2">
    <source>
        <dbReference type="EMBL" id="QDV75029.1"/>
    </source>
</evidence>